<sequence length="483" mass="55400">MVSSRCIISNPHLRNESFDNRGPSITARDASLSAKLDLMAQGLQDLALQETTSIEVDHGPILHDDLIQHFDSLQKLGIAMARKEELTYARVTTLETTIEELETLLRSTQEERKKVAQELKHTENERLKANERARNAEEKLKKALEQGEEDRKKAALERTRALQFQMRIDELQRNTGPCDDVKAKKTKEKDTAPDVSGLQRGLERVKGQLKKKQDEFQAQAQALQQASVKVKNLEQSIADDRKRMESLQDEVHGFQRQMEEERIQMRSERLNMDMERKKGGRQLMTEKDRFRELEVQTSADRARLKRLLDQEEERSDRLEEKVNKLEAKLSDLQDSVNYEALGDADIADRIRIRNLVDQVQERLASCAGLTPSGPGELLSLTWRVALGPSMDDLARVQKARDLLADKDLDEHDRAFIANHQVMLHACRHYSRFRKPGNDLHQFLGRDGYMTSVQRYLRFNPSDTAADALVSMVNYVCPTFTSPI</sequence>
<feature type="coiled-coil region" evidence="1">
    <location>
        <begin position="195"/>
        <end position="264"/>
    </location>
</feature>
<dbReference type="OrthoDB" id="3055956at2759"/>
<feature type="coiled-coil region" evidence="1">
    <location>
        <begin position="91"/>
        <end position="157"/>
    </location>
</feature>
<keyword evidence="3" id="KW-1185">Reference proteome</keyword>
<organism evidence="2 3">
    <name type="scientific">Galerina marginata (strain CBS 339.88)</name>
    <dbReference type="NCBI Taxonomy" id="685588"/>
    <lineage>
        <taxon>Eukaryota</taxon>
        <taxon>Fungi</taxon>
        <taxon>Dikarya</taxon>
        <taxon>Basidiomycota</taxon>
        <taxon>Agaricomycotina</taxon>
        <taxon>Agaricomycetes</taxon>
        <taxon>Agaricomycetidae</taxon>
        <taxon>Agaricales</taxon>
        <taxon>Agaricineae</taxon>
        <taxon>Strophariaceae</taxon>
        <taxon>Galerina</taxon>
    </lineage>
</organism>
<evidence type="ECO:0000313" key="3">
    <source>
        <dbReference type="Proteomes" id="UP000027222"/>
    </source>
</evidence>
<name>A0A067SNR4_GALM3</name>
<evidence type="ECO:0000256" key="1">
    <source>
        <dbReference type="SAM" id="Coils"/>
    </source>
</evidence>
<evidence type="ECO:0000313" key="2">
    <source>
        <dbReference type="EMBL" id="KDR72575.1"/>
    </source>
</evidence>
<protein>
    <submittedName>
        <fullName evidence="2">Uncharacterized protein</fullName>
    </submittedName>
</protein>
<feature type="coiled-coil region" evidence="1">
    <location>
        <begin position="301"/>
        <end position="335"/>
    </location>
</feature>
<keyword evidence="1" id="KW-0175">Coiled coil</keyword>
<gene>
    <name evidence="2" type="ORF">GALMADRAFT_252713</name>
</gene>
<dbReference type="EMBL" id="KL142388">
    <property type="protein sequence ID" value="KDR72575.1"/>
    <property type="molecule type" value="Genomic_DNA"/>
</dbReference>
<dbReference type="HOGENOM" id="CLU_565046_0_0_1"/>
<accession>A0A067SNR4</accession>
<reference evidence="3" key="1">
    <citation type="journal article" date="2014" name="Proc. Natl. Acad. Sci. U.S.A.">
        <title>Extensive sampling of basidiomycete genomes demonstrates inadequacy of the white-rot/brown-rot paradigm for wood decay fungi.</title>
        <authorList>
            <person name="Riley R."/>
            <person name="Salamov A.A."/>
            <person name="Brown D.W."/>
            <person name="Nagy L.G."/>
            <person name="Floudas D."/>
            <person name="Held B.W."/>
            <person name="Levasseur A."/>
            <person name="Lombard V."/>
            <person name="Morin E."/>
            <person name="Otillar R."/>
            <person name="Lindquist E.A."/>
            <person name="Sun H."/>
            <person name="LaButti K.M."/>
            <person name="Schmutz J."/>
            <person name="Jabbour D."/>
            <person name="Luo H."/>
            <person name="Baker S.E."/>
            <person name="Pisabarro A.G."/>
            <person name="Walton J.D."/>
            <person name="Blanchette R.A."/>
            <person name="Henrissat B."/>
            <person name="Martin F."/>
            <person name="Cullen D."/>
            <person name="Hibbett D.S."/>
            <person name="Grigoriev I.V."/>
        </authorList>
    </citation>
    <scope>NUCLEOTIDE SEQUENCE [LARGE SCALE GENOMIC DNA]</scope>
    <source>
        <strain evidence="3">CBS 339.88</strain>
    </source>
</reference>
<proteinExistence type="predicted"/>
<dbReference type="AlphaFoldDB" id="A0A067SNR4"/>
<dbReference type="Proteomes" id="UP000027222">
    <property type="component" value="Unassembled WGS sequence"/>
</dbReference>
<dbReference type="STRING" id="685588.A0A067SNR4"/>